<dbReference type="Proteomes" id="UP001208017">
    <property type="component" value="Unassembled WGS sequence"/>
</dbReference>
<evidence type="ECO:0000313" key="2">
    <source>
        <dbReference type="Proteomes" id="UP001208017"/>
    </source>
</evidence>
<protein>
    <submittedName>
        <fullName evidence="1">Uncharacterized protein</fullName>
    </submittedName>
</protein>
<gene>
    <name evidence="1" type="ORF">OS242_10605</name>
</gene>
<name>A0ABT3X373_9BACL</name>
<dbReference type="RefSeq" id="WP_267151658.1">
    <property type="nucleotide sequence ID" value="NZ_JAPMLT010000004.1"/>
</dbReference>
<reference evidence="1 2" key="1">
    <citation type="submission" date="2022-11" db="EMBL/GenBank/DDBJ databases">
        <title>Study of microbial diversity in lake waters.</title>
        <authorList>
            <person name="Zhang J."/>
        </authorList>
    </citation>
    <scope>NUCLEOTIDE SEQUENCE [LARGE SCALE GENOMIC DNA]</scope>
    <source>
        <strain evidence="1 2">DT12</strain>
    </source>
</reference>
<dbReference type="EMBL" id="JAPMLT010000004">
    <property type="protein sequence ID" value="MCX7570413.1"/>
    <property type="molecule type" value="Genomic_DNA"/>
</dbReference>
<comment type="caution">
    <text evidence="1">The sequence shown here is derived from an EMBL/GenBank/DDBJ whole genome shotgun (WGS) entry which is preliminary data.</text>
</comment>
<organism evidence="1 2">
    <name type="scientific">Tumebacillus lacus</name>
    <dbReference type="NCBI Taxonomy" id="2995335"/>
    <lineage>
        <taxon>Bacteria</taxon>
        <taxon>Bacillati</taxon>
        <taxon>Bacillota</taxon>
        <taxon>Bacilli</taxon>
        <taxon>Bacillales</taxon>
        <taxon>Alicyclobacillaceae</taxon>
        <taxon>Tumebacillus</taxon>
    </lineage>
</organism>
<sequence length="41" mass="4861">MKQGRSPNEIDEMDIVWYLELASYFVEKEDDVVPIDQIRGM</sequence>
<keyword evidence="2" id="KW-1185">Reference proteome</keyword>
<proteinExistence type="predicted"/>
<evidence type="ECO:0000313" key="1">
    <source>
        <dbReference type="EMBL" id="MCX7570413.1"/>
    </source>
</evidence>
<accession>A0ABT3X373</accession>